<organism evidence="3 4">
    <name type="scientific">Brenthis ino</name>
    <name type="common">lesser marbled fritillary</name>
    <dbReference type="NCBI Taxonomy" id="405034"/>
    <lineage>
        <taxon>Eukaryota</taxon>
        <taxon>Metazoa</taxon>
        <taxon>Ecdysozoa</taxon>
        <taxon>Arthropoda</taxon>
        <taxon>Hexapoda</taxon>
        <taxon>Insecta</taxon>
        <taxon>Pterygota</taxon>
        <taxon>Neoptera</taxon>
        <taxon>Endopterygota</taxon>
        <taxon>Lepidoptera</taxon>
        <taxon>Glossata</taxon>
        <taxon>Ditrysia</taxon>
        <taxon>Papilionoidea</taxon>
        <taxon>Nymphalidae</taxon>
        <taxon>Heliconiinae</taxon>
        <taxon>Argynnini</taxon>
        <taxon>Brenthis</taxon>
    </lineage>
</organism>
<reference evidence="3" key="1">
    <citation type="submission" date="2021-12" db="EMBL/GenBank/DDBJ databases">
        <authorList>
            <person name="Martin H S."/>
        </authorList>
    </citation>
    <scope>NUCLEOTIDE SEQUENCE</scope>
</reference>
<feature type="non-terminal residue" evidence="3">
    <location>
        <position position="582"/>
    </location>
</feature>
<accession>A0A8J9UVZ9</accession>
<gene>
    <name evidence="3" type="ORF">BINO364_LOCUS12235</name>
</gene>
<proteinExistence type="predicted"/>
<feature type="region of interest" description="Disordered" evidence="1">
    <location>
        <begin position="367"/>
        <end position="387"/>
    </location>
</feature>
<name>A0A8J9UVZ9_9NEOP</name>
<feature type="region of interest" description="Disordered" evidence="1">
    <location>
        <begin position="280"/>
        <end position="319"/>
    </location>
</feature>
<feature type="chain" id="PRO_5035449796" evidence="2">
    <location>
        <begin position="17"/>
        <end position="582"/>
    </location>
</feature>
<evidence type="ECO:0000256" key="1">
    <source>
        <dbReference type="SAM" id="MobiDB-lite"/>
    </source>
</evidence>
<dbReference type="EMBL" id="OV170226">
    <property type="protein sequence ID" value="CAH0726817.1"/>
    <property type="molecule type" value="Genomic_DNA"/>
</dbReference>
<protein>
    <submittedName>
        <fullName evidence="3">Uncharacterized protein</fullName>
    </submittedName>
</protein>
<evidence type="ECO:0000256" key="2">
    <source>
        <dbReference type="SAM" id="SignalP"/>
    </source>
</evidence>
<dbReference type="OrthoDB" id="7485528at2759"/>
<evidence type="ECO:0000313" key="3">
    <source>
        <dbReference type="EMBL" id="CAH0726817.1"/>
    </source>
</evidence>
<sequence length="582" mass="66717">MKLTITLLLLAAVSHAAKTSSPKKHKAEDSEKTEKRELDEGNRGVEKRTPLLSTVSPAVTTAGVEYADTKQDLSDKSPSQQAYATPGPQIAKISDVFAGQGPHFQAAIASHLYSPISVYQPRLGYPTTYEVSAPVPSQLAYSEHRSSFPSLNAIQYTPKQQKLAKPIFNYEQTQGLIRPLYEQNLGPVQPLFQQHSNNVQNIPQPIQYSQPQLFASQQSLRYLQPQQNPTHAGVSFASQPFQVKQTEQRDIKSKSVQSQVLEKQTIQDYNANQQNAKSYASFSFSQSPSADQTQSKLSAPSPQPQLQVQSHQQNQPQQYQSIPQINYQLDHPNLLQQQQPQQSNQQQVHIQPQIQVQQSLQPLQHQVPQPQIQYQSQPSLHYQGNEQAQQQLQYQAVQPQIQYQPQELQQPLDYQQQPLQYSQPQQPLQYLQAQQPLQYSQPQQPLQYSQPQQQLQYSQQQSLQYQQPQQFNQYQTHQEQQALQYQTPHQVPYQLESQPQYLYQQPQLLSQQYQPQFEIPLILPQSKPEKQFFKQTPLLQSQINHNQASPQIQDLNYKGIPALPTFPSVQYFGKYAQNIFGH</sequence>
<feature type="region of interest" description="Disordered" evidence="1">
    <location>
        <begin position="15"/>
        <end position="53"/>
    </location>
</feature>
<keyword evidence="2" id="KW-0732">Signal</keyword>
<evidence type="ECO:0000313" key="4">
    <source>
        <dbReference type="Proteomes" id="UP000838878"/>
    </source>
</evidence>
<feature type="compositionally biased region" description="Low complexity" evidence="1">
    <location>
        <begin position="367"/>
        <end position="378"/>
    </location>
</feature>
<feature type="signal peptide" evidence="2">
    <location>
        <begin position="1"/>
        <end position="16"/>
    </location>
</feature>
<feature type="compositionally biased region" description="Basic and acidic residues" evidence="1">
    <location>
        <begin position="26"/>
        <end position="49"/>
    </location>
</feature>
<dbReference type="AlphaFoldDB" id="A0A8J9UVZ9"/>
<keyword evidence="4" id="KW-1185">Reference proteome</keyword>
<dbReference type="Proteomes" id="UP000838878">
    <property type="component" value="Chromosome 6"/>
</dbReference>